<comment type="subcellular location">
    <subcellularLocation>
        <location evidence="1">Cell outer membrane</location>
    </subcellularLocation>
</comment>
<dbReference type="PROSITE" id="PS51123">
    <property type="entry name" value="OMPA_2"/>
    <property type="match status" value="1"/>
</dbReference>
<dbReference type="GO" id="GO:0009279">
    <property type="term" value="C:cell outer membrane"/>
    <property type="evidence" value="ECO:0007669"/>
    <property type="project" value="UniProtKB-SubCell"/>
</dbReference>
<dbReference type="InterPro" id="IPR006665">
    <property type="entry name" value="OmpA-like"/>
</dbReference>
<keyword evidence="7" id="KW-0282">Flagellum</keyword>
<keyword evidence="2 4" id="KW-0472">Membrane</keyword>
<dbReference type="SUPFAM" id="SSF103088">
    <property type="entry name" value="OmpA-like"/>
    <property type="match status" value="1"/>
</dbReference>
<dbReference type="Pfam" id="PF00691">
    <property type="entry name" value="OmpA"/>
    <property type="match status" value="1"/>
</dbReference>
<keyword evidence="3" id="KW-0998">Cell outer membrane</keyword>
<dbReference type="SUPFAM" id="SSF48452">
    <property type="entry name" value="TPR-like"/>
    <property type="match status" value="1"/>
</dbReference>
<evidence type="ECO:0000313" key="7">
    <source>
        <dbReference type="EMBL" id="TCC87868.1"/>
    </source>
</evidence>
<dbReference type="RefSeq" id="WP_131611515.1">
    <property type="nucleotide sequence ID" value="NZ_SJSM01000022.1"/>
</dbReference>
<dbReference type="SUPFAM" id="SSF82171">
    <property type="entry name" value="DPP6 N-terminal domain-like"/>
    <property type="match status" value="1"/>
</dbReference>
<evidence type="ECO:0000256" key="4">
    <source>
        <dbReference type="PROSITE-ProRule" id="PRU00473"/>
    </source>
</evidence>
<dbReference type="PRINTS" id="PR01021">
    <property type="entry name" value="OMPADOMAIN"/>
</dbReference>
<feature type="region of interest" description="Disordered" evidence="5">
    <location>
        <begin position="546"/>
        <end position="573"/>
    </location>
</feature>
<evidence type="ECO:0000256" key="1">
    <source>
        <dbReference type="ARBA" id="ARBA00004442"/>
    </source>
</evidence>
<name>A0A4R0MMB9_9SPHI</name>
<comment type="caution">
    <text evidence="7">The sequence shown here is derived from an EMBL/GenBank/DDBJ whole genome shotgun (WGS) entry which is preliminary data.</text>
</comment>
<dbReference type="Proteomes" id="UP000291117">
    <property type="component" value="Unassembled WGS sequence"/>
</dbReference>
<dbReference type="CDD" id="cd07185">
    <property type="entry name" value="OmpA_C-like"/>
    <property type="match status" value="1"/>
</dbReference>
<evidence type="ECO:0000256" key="3">
    <source>
        <dbReference type="ARBA" id="ARBA00023237"/>
    </source>
</evidence>
<feature type="domain" description="OmpA-like" evidence="6">
    <location>
        <begin position="462"/>
        <end position="582"/>
    </location>
</feature>
<dbReference type="InterPro" id="IPR006664">
    <property type="entry name" value="OMP_bac"/>
</dbReference>
<keyword evidence="7" id="KW-0969">Cilium</keyword>
<dbReference type="EMBL" id="SJSM01000022">
    <property type="protein sequence ID" value="TCC87868.1"/>
    <property type="molecule type" value="Genomic_DNA"/>
</dbReference>
<organism evidence="7 8">
    <name type="scientific">Pedobacter hiemivivus</name>
    <dbReference type="NCBI Taxonomy" id="2530454"/>
    <lineage>
        <taxon>Bacteria</taxon>
        <taxon>Pseudomonadati</taxon>
        <taxon>Bacteroidota</taxon>
        <taxon>Sphingobacteriia</taxon>
        <taxon>Sphingobacteriales</taxon>
        <taxon>Sphingobacteriaceae</taxon>
        <taxon>Pedobacter</taxon>
    </lineage>
</organism>
<evidence type="ECO:0000256" key="2">
    <source>
        <dbReference type="ARBA" id="ARBA00023136"/>
    </source>
</evidence>
<dbReference type="PANTHER" id="PTHR30329:SF21">
    <property type="entry name" value="LIPOPROTEIN YIAD-RELATED"/>
    <property type="match status" value="1"/>
</dbReference>
<dbReference type="Gene3D" id="1.25.40.10">
    <property type="entry name" value="Tetratricopeptide repeat domain"/>
    <property type="match status" value="1"/>
</dbReference>
<dbReference type="InterPro" id="IPR011659">
    <property type="entry name" value="WD40"/>
</dbReference>
<evidence type="ECO:0000256" key="5">
    <source>
        <dbReference type="SAM" id="MobiDB-lite"/>
    </source>
</evidence>
<sequence length="582" mass="64400">MKSSILKHKKSLTWMLVILLSIFSFDAHSQYVIKAADQQYELYNYSEAVKLYLKAWKKKEKPYTAERIGESYRRMNDYQSAEQWYGRLSGMAGSNPDSRLWQAEALKSLGMYTAAKTAYQQYTGGTATPAQIQTWISACDSAMAWIAAPKPFKIENEAKLNSGGSDWGAVKYADGVVFTSDRSSALIAEAAKGRPFLKFDGTRLPDKQIYRWTGSPYEHLYYSKGDQISLFPLAVGNDYHTAAVSFTADGKEAYFTMTNVKDKKKLDKTLNTIYIGLYSSRYEDGKWTAPKAFRYTDMTKWSVGDPCIAADGQTLYFVSDMPGGQGGTDIYKSSRKTDGTWSDAVNLGPAVNTTGNERSPAVYNDLLYFSSDGLIGMGGLDIFKIALSNVQNGKAVNVGYPMNSAQDDFATSLTGASSGFISSNRMNGAGSDDIYAFTLLPEKPAEVVLVTPIAPVLAVVAVKKRDSIYVENIYYNFDKANIRRDASVVLNKVYDLMLQNPSSNLVLSSHTDSKGTTAYNLRLSRQRAAAAVKYLTEKGIERSRMEADGFGESRPVAPNSLNGKDNPEGRQLNRRTEIKLFL</sequence>
<dbReference type="Pfam" id="PF07676">
    <property type="entry name" value="PD40"/>
    <property type="match status" value="1"/>
</dbReference>
<dbReference type="PANTHER" id="PTHR30329">
    <property type="entry name" value="STATOR ELEMENT OF FLAGELLAR MOTOR COMPLEX"/>
    <property type="match status" value="1"/>
</dbReference>
<dbReference type="OrthoDB" id="9809364at2"/>
<keyword evidence="7" id="KW-0966">Cell projection</keyword>
<evidence type="ECO:0000313" key="8">
    <source>
        <dbReference type="Proteomes" id="UP000291117"/>
    </source>
</evidence>
<dbReference type="InterPro" id="IPR011990">
    <property type="entry name" value="TPR-like_helical_dom_sf"/>
</dbReference>
<dbReference type="AlphaFoldDB" id="A0A4R0MMB9"/>
<gene>
    <name evidence="7" type="ORF">EZ444_22315</name>
</gene>
<keyword evidence="8" id="KW-1185">Reference proteome</keyword>
<evidence type="ECO:0000259" key="6">
    <source>
        <dbReference type="PROSITE" id="PS51123"/>
    </source>
</evidence>
<reference evidence="7 8" key="1">
    <citation type="submission" date="2019-02" db="EMBL/GenBank/DDBJ databases">
        <title>Pedobacter sp. RP-3-8 sp. nov., isolated from Arctic soil.</title>
        <authorList>
            <person name="Dahal R.H."/>
        </authorList>
    </citation>
    <scope>NUCLEOTIDE SEQUENCE [LARGE SCALE GENOMIC DNA]</scope>
    <source>
        <strain evidence="7 8">RP-3-8</strain>
    </source>
</reference>
<proteinExistence type="predicted"/>
<dbReference type="InterPro" id="IPR036737">
    <property type="entry name" value="OmpA-like_sf"/>
</dbReference>
<accession>A0A4R0MMB9</accession>
<protein>
    <submittedName>
        <fullName evidence="7">Flagellar motor protein MotB</fullName>
    </submittedName>
</protein>
<dbReference type="InterPro" id="IPR050330">
    <property type="entry name" value="Bact_OuterMem_StrucFunc"/>
</dbReference>
<dbReference type="Gene3D" id="3.30.1330.60">
    <property type="entry name" value="OmpA-like domain"/>
    <property type="match status" value="1"/>
</dbReference>